<dbReference type="InterPro" id="IPR022739">
    <property type="entry name" value="Polyphenol_oxidase_cen"/>
</dbReference>
<evidence type="ECO:0000256" key="6">
    <source>
        <dbReference type="ARBA" id="ARBA00023008"/>
    </source>
</evidence>
<keyword evidence="5" id="KW-0560">Oxidoreductase</keyword>
<evidence type="ECO:0000256" key="5">
    <source>
        <dbReference type="ARBA" id="ARBA00023002"/>
    </source>
</evidence>
<proteinExistence type="inferred from homology"/>
<name>A0A6V7QVP6_ANACO</name>
<dbReference type="PRINTS" id="PR00092">
    <property type="entry name" value="TYROSINASE"/>
</dbReference>
<accession>A0A6V7QVP6</accession>
<evidence type="ECO:0000256" key="4">
    <source>
        <dbReference type="ARBA" id="ARBA00022784"/>
    </source>
</evidence>
<dbReference type="Pfam" id="PF12142">
    <property type="entry name" value="PPO1_DWL"/>
    <property type="match status" value="1"/>
</dbReference>
<dbReference type="Pfam" id="PF00264">
    <property type="entry name" value="Tyrosinase"/>
    <property type="match status" value="1"/>
</dbReference>
<dbReference type="InterPro" id="IPR050316">
    <property type="entry name" value="Tyrosinase/Hemocyanin"/>
</dbReference>
<dbReference type="GO" id="GO:0004097">
    <property type="term" value="F:catechol oxidase activity"/>
    <property type="evidence" value="ECO:0007669"/>
    <property type="project" value="InterPro"/>
</dbReference>
<dbReference type="PROSITE" id="PS00498">
    <property type="entry name" value="TYROSINASE_2"/>
    <property type="match status" value="1"/>
</dbReference>
<sequence>MLLLSAEASPPPSSPCKSPKPPRRKMISCKSEKSRGIDRRDLLLGVGGLYGAAAGSASTAEPSAPLSRLPTSQLAGRLPTSPPQPADGLLPAVPIHHRGLQAAPALRPAPRAACGAVGRRRLPGQVQEGGRAHEGPAGRRPAQLHAAGERALRVLRRRVRPNRLPRPRDPGAQLVALLSLAPVLPLLQRAHTREAHRRRHVRAAVLELGRAGGMQIPAIYADASSPLYDKLRNAKHQPPTLVDLDYNGTDPTFTPEQQIAHNLTIMYRQVISGGKTPELFMGAAYRAGDAPDPGAGTLELVPHNTMHLWTGDPNQPNDEDMGTFYAAARDPIFFAHHGNVDRMWYVWRKLGGTHRDFTDPDWLNASFLFYDENAQLVRVKVKDCLSADALRYTYQDVDIPWISAKPTPKKTPGGAAPSTTEAIFPVVLDKPVSSTVARPKTGRSTGEEEVLVVEGIELDKDVAVKFDVYINAPDNEGVGPEASEFAGSFVQVPHKHKKGKKEKARIKTTLRLGITDLLEDIGAEDDESVLVTLVPRIGEGLVKVGGLRIDFSK</sequence>
<evidence type="ECO:0000313" key="10">
    <source>
        <dbReference type="EMBL" id="CAD1846815.1"/>
    </source>
</evidence>
<evidence type="ECO:0000259" key="9">
    <source>
        <dbReference type="PROSITE" id="PS00498"/>
    </source>
</evidence>
<dbReference type="InterPro" id="IPR002227">
    <property type="entry name" value="Tyrosinase_Cu-bd"/>
</dbReference>
<dbReference type="EMBL" id="CAJEUB010000023">
    <property type="protein sequence ID" value="CAD1846815.1"/>
    <property type="molecule type" value="Genomic_DNA"/>
</dbReference>
<keyword evidence="3" id="KW-0479">Metal-binding</keyword>
<feature type="domain" description="Tyrosinase copper-binding" evidence="9">
    <location>
        <begin position="330"/>
        <end position="341"/>
    </location>
</feature>
<comment type="similarity">
    <text evidence="2">Belongs to the tyrosinase family.</text>
</comment>
<dbReference type="PANTHER" id="PTHR11474">
    <property type="entry name" value="TYROSINASE FAMILY MEMBER"/>
    <property type="match status" value="1"/>
</dbReference>
<evidence type="ECO:0000256" key="8">
    <source>
        <dbReference type="SAM" id="MobiDB-lite"/>
    </source>
</evidence>
<dbReference type="Gene3D" id="1.10.1280.10">
    <property type="entry name" value="Di-copper center containing domain from catechol oxidase"/>
    <property type="match status" value="1"/>
</dbReference>
<keyword evidence="4" id="KW-0883">Thioether bond</keyword>
<evidence type="ECO:0000256" key="1">
    <source>
        <dbReference type="ARBA" id="ARBA00001973"/>
    </source>
</evidence>
<keyword evidence="6" id="KW-0186">Copper</keyword>
<gene>
    <name evidence="10" type="ORF">CB5_LOCUS30026</name>
</gene>
<feature type="region of interest" description="Disordered" evidence="8">
    <location>
        <begin position="1"/>
        <end position="35"/>
    </location>
</feature>
<dbReference type="PANTHER" id="PTHR11474:SF76">
    <property type="entry name" value="SHKT DOMAIN-CONTAINING PROTEIN"/>
    <property type="match status" value="1"/>
</dbReference>
<feature type="region of interest" description="Disordered" evidence="8">
    <location>
        <begin position="54"/>
        <end position="88"/>
    </location>
</feature>
<organism evidence="10">
    <name type="scientific">Ananas comosus var. bracteatus</name>
    <name type="common">red pineapple</name>
    <dbReference type="NCBI Taxonomy" id="296719"/>
    <lineage>
        <taxon>Eukaryota</taxon>
        <taxon>Viridiplantae</taxon>
        <taxon>Streptophyta</taxon>
        <taxon>Embryophyta</taxon>
        <taxon>Tracheophyta</taxon>
        <taxon>Spermatophyta</taxon>
        <taxon>Magnoliopsida</taxon>
        <taxon>Liliopsida</taxon>
        <taxon>Poales</taxon>
        <taxon>Bromeliaceae</taxon>
        <taxon>Bromelioideae</taxon>
        <taxon>Ananas</taxon>
    </lineage>
</organism>
<dbReference type="GO" id="GO:0046872">
    <property type="term" value="F:metal ion binding"/>
    <property type="evidence" value="ECO:0007669"/>
    <property type="project" value="UniProtKB-KW"/>
</dbReference>
<evidence type="ECO:0000256" key="2">
    <source>
        <dbReference type="ARBA" id="ARBA00009928"/>
    </source>
</evidence>
<evidence type="ECO:0000256" key="3">
    <source>
        <dbReference type="ARBA" id="ARBA00022723"/>
    </source>
</evidence>
<comment type="cofactor">
    <cofactor evidence="1">
        <name>Cu(2+)</name>
        <dbReference type="ChEBI" id="CHEBI:29036"/>
    </cofactor>
</comment>
<dbReference type="InterPro" id="IPR022740">
    <property type="entry name" value="Polyphenol_oxidase_C"/>
</dbReference>
<dbReference type="AlphaFoldDB" id="A0A6V7QVP6"/>
<evidence type="ECO:0000256" key="7">
    <source>
        <dbReference type="ARBA" id="ARBA00023157"/>
    </source>
</evidence>
<reference evidence="10" key="1">
    <citation type="submission" date="2020-07" db="EMBL/GenBank/DDBJ databases">
        <authorList>
            <person name="Lin J."/>
        </authorList>
    </citation>
    <scope>NUCLEOTIDE SEQUENCE</scope>
</reference>
<dbReference type="SUPFAM" id="SSF48056">
    <property type="entry name" value="Di-copper centre-containing domain"/>
    <property type="match status" value="1"/>
</dbReference>
<protein>
    <recommendedName>
        <fullName evidence="9">Tyrosinase copper-binding domain-containing protein</fullName>
    </recommendedName>
</protein>
<feature type="region of interest" description="Disordered" evidence="8">
    <location>
        <begin position="120"/>
        <end position="144"/>
    </location>
</feature>
<dbReference type="InterPro" id="IPR008922">
    <property type="entry name" value="Di-copper_centre_dom_sf"/>
</dbReference>
<dbReference type="Pfam" id="PF12143">
    <property type="entry name" value="PPO1_KFDV"/>
    <property type="match status" value="1"/>
</dbReference>
<keyword evidence="7" id="KW-1015">Disulfide bond</keyword>